<keyword evidence="3" id="KW-0436">Ligase</keyword>
<feature type="region of interest" description="Disordered" evidence="1">
    <location>
        <begin position="473"/>
        <end position="502"/>
    </location>
</feature>
<dbReference type="Gene3D" id="3.30.300.30">
    <property type="match status" value="1"/>
</dbReference>
<reference evidence="4" key="1">
    <citation type="journal article" date="2019" name="Int. J. Syst. Evol. Microbiol.">
        <title>The Global Catalogue of Microorganisms (GCM) 10K type strain sequencing project: providing services to taxonomists for standard genome sequencing and annotation.</title>
        <authorList>
            <consortium name="The Broad Institute Genomics Platform"/>
            <consortium name="The Broad Institute Genome Sequencing Center for Infectious Disease"/>
            <person name="Wu L."/>
            <person name="Ma J."/>
        </authorList>
    </citation>
    <scope>NUCLEOTIDE SEQUENCE [LARGE SCALE GENOMIC DNA]</scope>
    <source>
        <strain evidence="4">CGMCC 4.7349</strain>
    </source>
</reference>
<dbReference type="InterPro" id="IPR000873">
    <property type="entry name" value="AMP-dep_synth/lig_dom"/>
</dbReference>
<sequence length="579" mass="60520">MTATTARTGHPDHTRLSDVALIRGPWPQSAEQAARPALVGPGGRTYEQLAAHVAAVAAGLLGLGAEIGDRVAIWTDKQPRYAEAILAALHAGCAYVPLDGGQPVARVETILADAEPVALVTDRGRLAALAGRPLPASVRVVVLTDEGPTEETGPEPASDTAAVPVIIEWSAFTSSAAGHVVLLPPLERDDLAAILYTSGSTGTPKGVRVTYRNLACFIRWARDELDVGPGDVFANHASFNFDLSTFDLFTALSAGAGVWIVPDAQTRDVGALAAGIREHRVSVWYSVPSVLHLLTVSGALTDETVRGLRYVLFAGEVFPIPQLRALYEQLAPGTGLYNLYGPTETNVCTYHRVRPGDLSRHEPVPIGTALPGAKVSVVDDAGRALPGPGAFGELVVEGDCVTPGYWRRDSEPAAAGHRRGRHATGDLVSQEDGALVYRGRKDRMVKLAGHRVELGEIEAAVLRHPGIAQAAAVVPDPAGGSGTSDPDGSDTGGSGTGGSGTGGSGTGIALYFTLNGRTPRPGLIELKRHCARYLPRYMVPRTATCLDELPRNANGKTDYQRLGGAAPASAPAPRAVPGE</sequence>
<dbReference type="InterPro" id="IPR045851">
    <property type="entry name" value="AMP-bd_C_sf"/>
</dbReference>
<dbReference type="RefSeq" id="WP_229696717.1">
    <property type="nucleotide sequence ID" value="NZ_BMNG01000002.1"/>
</dbReference>
<dbReference type="EMBL" id="BMNG01000002">
    <property type="protein sequence ID" value="GGO37497.1"/>
    <property type="molecule type" value="Genomic_DNA"/>
</dbReference>
<keyword evidence="4" id="KW-1185">Reference proteome</keyword>
<dbReference type="Pfam" id="PF00501">
    <property type="entry name" value="AMP-binding"/>
    <property type="match status" value="1"/>
</dbReference>
<evidence type="ECO:0000313" key="4">
    <source>
        <dbReference type="Proteomes" id="UP000656881"/>
    </source>
</evidence>
<dbReference type="InterPro" id="IPR020845">
    <property type="entry name" value="AMP-binding_CS"/>
</dbReference>
<evidence type="ECO:0000256" key="1">
    <source>
        <dbReference type="SAM" id="MobiDB-lite"/>
    </source>
</evidence>
<gene>
    <name evidence="3" type="ORF">GCM10012286_11060</name>
</gene>
<feature type="region of interest" description="Disordered" evidence="1">
    <location>
        <begin position="556"/>
        <end position="579"/>
    </location>
</feature>
<dbReference type="PANTHER" id="PTHR45527:SF1">
    <property type="entry name" value="FATTY ACID SYNTHASE"/>
    <property type="match status" value="1"/>
</dbReference>
<dbReference type="SUPFAM" id="SSF56801">
    <property type="entry name" value="Acetyl-CoA synthetase-like"/>
    <property type="match status" value="1"/>
</dbReference>
<evidence type="ECO:0000259" key="2">
    <source>
        <dbReference type="Pfam" id="PF00501"/>
    </source>
</evidence>
<dbReference type="PANTHER" id="PTHR45527">
    <property type="entry name" value="NONRIBOSOMAL PEPTIDE SYNTHETASE"/>
    <property type="match status" value="1"/>
</dbReference>
<dbReference type="Proteomes" id="UP000656881">
    <property type="component" value="Unassembled WGS sequence"/>
</dbReference>
<protein>
    <submittedName>
        <fullName evidence="3">D-alanine--poly(Phosphoribitol) ligase</fullName>
    </submittedName>
</protein>
<dbReference type="NCBIfam" id="TIGR01733">
    <property type="entry name" value="AA-adenyl-dom"/>
    <property type="match status" value="1"/>
</dbReference>
<dbReference type="GO" id="GO:0016874">
    <property type="term" value="F:ligase activity"/>
    <property type="evidence" value="ECO:0007669"/>
    <property type="project" value="UniProtKB-KW"/>
</dbReference>
<dbReference type="InterPro" id="IPR010071">
    <property type="entry name" value="AA_adenyl_dom"/>
</dbReference>
<organism evidence="3 4">
    <name type="scientific">Streptomyces lasiicapitis</name>
    <dbReference type="NCBI Taxonomy" id="1923961"/>
    <lineage>
        <taxon>Bacteria</taxon>
        <taxon>Bacillati</taxon>
        <taxon>Actinomycetota</taxon>
        <taxon>Actinomycetes</taxon>
        <taxon>Kitasatosporales</taxon>
        <taxon>Streptomycetaceae</taxon>
        <taxon>Streptomyces</taxon>
    </lineage>
</organism>
<dbReference type="InterPro" id="IPR042099">
    <property type="entry name" value="ANL_N_sf"/>
</dbReference>
<accession>A0ABQ2LJQ2</accession>
<dbReference type="PROSITE" id="PS00455">
    <property type="entry name" value="AMP_BINDING"/>
    <property type="match status" value="1"/>
</dbReference>
<comment type="caution">
    <text evidence="3">The sequence shown here is derived from an EMBL/GenBank/DDBJ whole genome shotgun (WGS) entry which is preliminary data.</text>
</comment>
<feature type="domain" description="AMP-dependent synthetase/ligase" evidence="2">
    <location>
        <begin position="29"/>
        <end position="406"/>
    </location>
</feature>
<feature type="compositionally biased region" description="Low complexity" evidence="1">
    <location>
        <begin position="565"/>
        <end position="579"/>
    </location>
</feature>
<name>A0ABQ2LJQ2_9ACTN</name>
<dbReference type="Gene3D" id="3.40.50.12780">
    <property type="entry name" value="N-terminal domain of ligase-like"/>
    <property type="match status" value="1"/>
</dbReference>
<feature type="compositionally biased region" description="Gly residues" evidence="1">
    <location>
        <begin position="490"/>
        <end position="502"/>
    </location>
</feature>
<proteinExistence type="predicted"/>
<evidence type="ECO:0000313" key="3">
    <source>
        <dbReference type="EMBL" id="GGO37497.1"/>
    </source>
</evidence>